<dbReference type="Proteomes" id="UP000067448">
    <property type="component" value="Unassembled WGS sequence"/>
</dbReference>
<evidence type="ECO:0000313" key="2">
    <source>
        <dbReference type="Proteomes" id="UP000067448"/>
    </source>
</evidence>
<reference evidence="1 2" key="2">
    <citation type="journal article" date="2016" name="Genome Announc.">
        <title>Draft Genome Sequences of Streptomyces scabiei S58, Streptomyces turgidiscabies T45, and Streptomyces acidiscabies a10, the Pathogens of Potato Common Scab, Isolated in Japan.</title>
        <authorList>
            <person name="Tomihama T."/>
            <person name="Nishi Y."/>
            <person name="Sakai M."/>
            <person name="Ikenaga M."/>
            <person name="Okubo T."/>
            <person name="Ikeda S."/>
        </authorList>
    </citation>
    <scope>NUCLEOTIDE SEQUENCE [LARGE SCALE GENOMIC DNA]</scope>
    <source>
        <strain evidence="1 2">S58</strain>
    </source>
</reference>
<proteinExistence type="predicted"/>
<dbReference type="RefSeq" id="WP_059080623.1">
    <property type="nucleotide sequence ID" value="NZ_BCMM01000014.1"/>
</dbReference>
<reference evidence="2" key="1">
    <citation type="submission" date="2015-11" db="EMBL/GenBank/DDBJ databases">
        <authorList>
            <consortium name="Cross-ministerial Strategic Innovation Promotion Program (SIP) consortium"/>
            <person name="Tomihama T."/>
            <person name="Ikenaga M."/>
            <person name="Sakai M."/>
            <person name="Okubo T."/>
            <person name="Ikeda S."/>
        </authorList>
    </citation>
    <scope>NUCLEOTIDE SEQUENCE [LARGE SCALE GENOMIC DNA]</scope>
    <source>
        <strain evidence="2">S58</strain>
    </source>
</reference>
<evidence type="ECO:0000313" key="1">
    <source>
        <dbReference type="EMBL" id="GAQ62854.1"/>
    </source>
</evidence>
<accession>A0A100JNM6</accession>
<dbReference type="EMBL" id="BCMM01000014">
    <property type="protein sequence ID" value="GAQ62854.1"/>
    <property type="molecule type" value="Genomic_DNA"/>
</dbReference>
<comment type="caution">
    <text evidence="1">The sequence shown here is derived from an EMBL/GenBank/DDBJ whole genome shotgun (WGS) entry which is preliminary data.</text>
</comment>
<sequence>MRGDHVVLIAPRPTASAGAPAPAAVRFLALLPEDWHYEPDLGDDHFTVRLAPPAGPPPAPDLTHTLDRIFRDPSLRSWHWTDITHRA</sequence>
<reference evidence="2" key="3">
    <citation type="submission" date="2016-02" db="EMBL/GenBank/DDBJ databases">
        <title>Draft genome of pathogenic Streptomyces sp. in Japan.</title>
        <authorList>
            <person name="Tomihama T."/>
            <person name="Ikenaga M."/>
            <person name="Sakai M."/>
            <person name="Okubo T."/>
            <person name="Ikeda S."/>
        </authorList>
    </citation>
    <scope>NUCLEOTIDE SEQUENCE [LARGE SCALE GENOMIC DNA]</scope>
    <source>
        <strain evidence="2">S58</strain>
    </source>
</reference>
<gene>
    <name evidence="1" type="ORF">SsS58_03228</name>
</gene>
<organism evidence="1 2">
    <name type="scientific">Streptomyces scabiei</name>
    <dbReference type="NCBI Taxonomy" id="1930"/>
    <lineage>
        <taxon>Bacteria</taxon>
        <taxon>Bacillati</taxon>
        <taxon>Actinomycetota</taxon>
        <taxon>Actinomycetes</taxon>
        <taxon>Kitasatosporales</taxon>
        <taxon>Streptomycetaceae</taxon>
        <taxon>Streptomyces</taxon>
    </lineage>
</organism>
<dbReference type="AlphaFoldDB" id="A0A100JNM6"/>
<protein>
    <submittedName>
        <fullName evidence="1">Uncharacterized protein</fullName>
    </submittedName>
</protein>
<name>A0A100JNM6_STRSC</name>